<keyword evidence="1 3" id="KW-0378">Hydrolase</keyword>
<organism evidence="3 4">
    <name type="scientific">Lasiosphaeria ovina</name>
    <dbReference type="NCBI Taxonomy" id="92902"/>
    <lineage>
        <taxon>Eukaryota</taxon>
        <taxon>Fungi</taxon>
        <taxon>Dikarya</taxon>
        <taxon>Ascomycota</taxon>
        <taxon>Pezizomycotina</taxon>
        <taxon>Sordariomycetes</taxon>
        <taxon>Sordariomycetidae</taxon>
        <taxon>Sordariales</taxon>
        <taxon>Lasiosphaeriaceae</taxon>
        <taxon>Lasiosphaeria</taxon>
    </lineage>
</organism>
<reference evidence="3" key="1">
    <citation type="journal article" date="2023" name="Mol. Phylogenet. Evol.">
        <title>Genome-scale phylogeny and comparative genomics of the fungal order Sordariales.</title>
        <authorList>
            <person name="Hensen N."/>
            <person name="Bonometti L."/>
            <person name="Westerberg I."/>
            <person name="Brannstrom I.O."/>
            <person name="Guillou S."/>
            <person name="Cros-Aarteil S."/>
            <person name="Calhoun S."/>
            <person name="Haridas S."/>
            <person name="Kuo A."/>
            <person name="Mondo S."/>
            <person name="Pangilinan J."/>
            <person name="Riley R."/>
            <person name="LaButti K."/>
            <person name="Andreopoulos B."/>
            <person name="Lipzen A."/>
            <person name="Chen C."/>
            <person name="Yan M."/>
            <person name="Daum C."/>
            <person name="Ng V."/>
            <person name="Clum A."/>
            <person name="Steindorff A."/>
            <person name="Ohm R.A."/>
            <person name="Martin F."/>
            <person name="Silar P."/>
            <person name="Natvig D.O."/>
            <person name="Lalanne C."/>
            <person name="Gautier V."/>
            <person name="Ament-Velasquez S.L."/>
            <person name="Kruys A."/>
            <person name="Hutchinson M.I."/>
            <person name="Powell A.J."/>
            <person name="Barry K."/>
            <person name="Miller A.N."/>
            <person name="Grigoriev I.V."/>
            <person name="Debuchy R."/>
            <person name="Gladieux P."/>
            <person name="Hiltunen Thoren M."/>
            <person name="Johannesson H."/>
        </authorList>
    </citation>
    <scope>NUCLEOTIDE SEQUENCE</scope>
    <source>
        <strain evidence="3">CBS 958.72</strain>
    </source>
</reference>
<accession>A0AAE0N3V1</accession>
<dbReference type="SUPFAM" id="SSF53474">
    <property type="entry name" value="alpha/beta-Hydrolases"/>
    <property type="match status" value="1"/>
</dbReference>
<dbReference type="Gene3D" id="3.40.50.1820">
    <property type="entry name" value="alpha/beta hydrolase"/>
    <property type="match status" value="1"/>
</dbReference>
<feature type="domain" description="Alpha/beta hydrolase fold-3" evidence="2">
    <location>
        <begin position="149"/>
        <end position="370"/>
    </location>
</feature>
<proteinExistence type="predicted"/>
<dbReference type="GO" id="GO:0016787">
    <property type="term" value="F:hydrolase activity"/>
    <property type="evidence" value="ECO:0007669"/>
    <property type="project" value="UniProtKB-KW"/>
</dbReference>
<dbReference type="EMBL" id="JAULSN010000006">
    <property type="protein sequence ID" value="KAK3369178.1"/>
    <property type="molecule type" value="Genomic_DNA"/>
</dbReference>
<name>A0AAE0N3V1_9PEZI</name>
<dbReference type="InterPro" id="IPR029058">
    <property type="entry name" value="AB_hydrolase_fold"/>
</dbReference>
<dbReference type="AlphaFoldDB" id="A0AAE0N3V1"/>
<sequence>MVMILGPVSYLDCIVFCILLAPQLIWRVGLFETLACVLRALPFLVVKLPTAFIRDRYLVRRKHRPPFVQRASPFEDFVIRCVRYAFANIPPKVGRVFFSKQVARPFLRFRMLRHGYLRSPISWSEHEGDSIRGIWLIRNPEESPDFVLYYVHGGGFSMGSTYFYLEFLLTWLSVLTLSGYKNPAIFALEYTLVPEASFPTQLHETIRGYRHVLSKAKDPSIVCVSGDSAGALLILSLLLQIGSKEELNGTKAHHDGRLVKPALALLISPWVTLVSPRHRNTKSDFLDVQQLHRYGRQFAGGSVSINEAAASPGCCKDKTWWKRSSPSGGVFITYGEEEVFAPEIDELIRFLRESGVVIGSKRASGGIHAWPVASLFLSSSRKERLDGLTNITKEIRKRIPQQIQGNCSDEGIGVHVSD</sequence>
<gene>
    <name evidence="3" type="ORF">B0T24DRAFT_355525</name>
</gene>
<comment type="caution">
    <text evidence="3">The sequence shown here is derived from an EMBL/GenBank/DDBJ whole genome shotgun (WGS) entry which is preliminary data.</text>
</comment>
<dbReference type="InterPro" id="IPR013094">
    <property type="entry name" value="AB_hydrolase_3"/>
</dbReference>
<dbReference type="InterPro" id="IPR050300">
    <property type="entry name" value="GDXG_lipolytic_enzyme"/>
</dbReference>
<evidence type="ECO:0000313" key="4">
    <source>
        <dbReference type="Proteomes" id="UP001287356"/>
    </source>
</evidence>
<evidence type="ECO:0000259" key="2">
    <source>
        <dbReference type="Pfam" id="PF07859"/>
    </source>
</evidence>
<dbReference type="Proteomes" id="UP001287356">
    <property type="component" value="Unassembled WGS sequence"/>
</dbReference>
<dbReference type="PANTHER" id="PTHR48081">
    <property type="entry name" value="AB HYDROLASE SUPERFAMILY PROTEIN C4A8.06C"/>
    <property type="match status" value="1"/>
</dbReference>
<dbReference type="Pfam" id="PF07859">
    <property type="entry name" value="Abhydrolase_3"/>
    <property type="match status" value="1"/>
</dbReference>
<protein>
    <submittedName>
        <fullName evidence="3">Alpha/Beta hydrolase protein</fullName>
    </submittedName>
</protein>
<evidence type="ECO:0000313" key="3">
    <source>
        <dbReference type="EMBL" id="KAK3369178.1"/>
    </source>
</evidence>
<evidence type="ECO:0000256" key="1">
    <source>
        <dbReference type="ARBA" id="ARBA00022801"/>
    </source>
</evidence>
<dbReference type="PANTHER" id="PTHR48081:SF2">
    <property type="entry name" value="ALPHA_BETA-HYDROLASE"/>
    <property type="match status" value="1"/>
</dbReference>
<reference evidence="3" key="2">
    <citation type="submission" date="2023-06" db="EMBL/GenBank/DDBJ databases">
        <authorList>
            <consortium name="Lawrence Berkeley National Laboratory"/>
            <person name="Haridas S."/>
            <person name="Hensen N."/>
            <person name="Bonometti L."/>
            <person name="Westerberg I."/>
            <person name="Brannstrom I.O."/>
            <person name="Guillou S."/>
            <person name="Cros-Aarteil S."/>
            <person name="Calhoun S."/>
            <person name="Kuo A."/>
            <person name="Mondo S."/>
            <person name="Pangilinan J."/>
            <person name="Riley R."/>
            <person name="Labutti K."/>
            <person name="Andreopoulos B."/>
            <person name="Lipzen A."/>
            <person name="Chen C."/>
            <person name="Yanf M."/>
            <person name="Daum C."/>
            <person name="Ng V."/>
            <person name="Clum A."/>
            <person name="Steindorff A."/>
            <person name="Ohm R."/>
            <person name="Martin F."/>
            <person name="Silar P."/>
            <person name="Natvig D."/>
            <person name="Lalanne C."/>
            <person name="Gautier V."/>
            <person name="Ament-Velasquez S.L."/>
            <person name="Kruys A."/>
            <person name="Hutchinson M.I."/>
            <person name="Powell A.J."/>
            <person name="Barry K."/>
            <person name="Miller A.N."/>
            <person name="Grigoriev I.V."/>
            <person name="Debuchy R."/>
            <person name="Gladieux P."/>
            <person name="Thoren M.H."/>
            <person name="Johannesson H."/>
        </authorList>
    </citation>
    <scope>NUCLEOTIDE SEQUENCE</scope>
    <source>
        <strain evidence="3">CBS 958.72</strain>
    </source>
</reference>
<keyword evidence="4" id="KW-1185">Reference proteome</keyword>